<dbReference type="EMBL" id="LR215974">
    <property type="protein sequence ID" value="VFB03236.1"/>
    <property type="molecule type" value="Genomic_DNA"/>
</dbReference>
<accession>A0A4U8WCH3</accession>
<name>A0A4U8WCH3_9FLAO</name>
<dbReference type="KEGG" id="ctai:NCTC12078_01230"/>
<sequence>MCKVSNEIKFCTCNKSKLIDSVNCWIIYRRKKGWKIGETVFNETFLSLAETELEKIESNLNSTNMFDFDYIPLDDDKLLINLYYNGKNCEYTFKYTKNKWEIYNDALEWLEDIENGKFQYLIEHKGIITNAFE</sequence>
<evidence type="ECO:0000313" key="1">
    <source>
        <dbReference type="EMBL" id="VFB03236.1"/>
    </source>
</evidence>
<proteinExistence type="predicted"/>
<dbReference type="RefSeq" id="WP_130913901.1">
    <property type="nucleotide sequence ID" value="NZ_LR215974.1"/>
</dbReference>
<evidence type="ECO:0000313" key="2">
    <source>
        <dbReference type="Proteomes" id="UP000290013"/>
    </source>
</evidence>
<protein>
    <submittedName>
        <fullName evidence="1">Uncharacterized protein</fullName>
    </submittedName>
</protein>
<dbReference type="AlphaFoldDB" id="A0A4U8WCH3"/>
<reference evidence="1 2" key="1">
    <citation type="submission" date="2019-02" db="EMBL/GenBank/DDBJ databases">
        <authorList>
            <consortium name="Pathogen Informatics"/>
        </authorList>
    </citation>
    <scope>NUCLEOTIDE SEQUENCE [LARGE SCALE GENOMIC DNA]</scope>
    <source>
        <strain evidence="1 2">3012STDY6944375</strain>
    </source>
</reference>
<organism evidence="1 2">
    <name type="scientific">Chryseobacterium taihuense</name>
    <dbReference type="NCBI Taxonomy" id="1141221"/>
    <lineage>
        <taxon>Bacteria</taxon>
        <taxon>Pseudomonadati</taxon>
        <taxon>Bacteroidota</taxon>
        <taxon>Flavobacteriia</taxon>
        <taxon>Flavobacteriales</taxon>
        <taxon>Weeksellaceae</taxon>
        <taxon>Chryseobacterium group</taxon>
        <taxon>Chryseobacterium</taxon>
    </lineage>
</organism>
<dbReference type="Proteomes" id="UP000290013">
    <property type="component" value="Chromosome"/>
</dbReference>
<gene>
    <name evidence="1" type="ORF">NCTC12078_01230</name>
</gene>